<dbReference type="InterPro" id="IPR052958">
    <property type="entry name" value="IFN-induced_PKR_regulator"/>
</dbReference>
<comment type="caution">
    <text evidence="2">The sequence shown here is derived from an EMBL/GenBank/DDBJ whole genome shotgun (WGS) entry which is preliminary data.</text>
</comment>
<reference evidence="2 3" key="1">
    <citation type="journal article" date="2019" name="Mol. Ecol. Resour.">
        <title>Chromosome-level genome assembly of Triplophysa tibetana, a fish adapted to the harsh high-altitude environment of the Tibetan Plateau.</title>
        <authorList>
            <person name="Yang X."/>
            <person name="Liu H."/>
            <person name="Ma Z."/>
            <person name="Zou Y."/>
            <person name="Zou M."/>
            <person name="Mao Y."/>
            <person name="Li X."/>
            <person name="Wang H."/>
            <person name="Chen T."/>
            <person name="Wang W."/>
            <person name="Yang R."/>
        </authorList>
    </citation>
    <scope>NUCLEOTIDE SEQUENCE [LARGE SCALE GENOMIC DNA]</scope>
    <source>
        <strain evidence="2">TTIB1903HZAU</strain>
        <tissue evidence="2">Muscle</tissue>
    </source>
</reference>
<sequence>MDLRKWFTATSTTSVKTVMPSTNTTSDVDRPVTEAHPSEEQIQRNRYYMSSLIDVVEFLVSNQLPLRGKIQAFDHMDEGGSGLFMSLPVQRLLQEKVGREIPYIHCLNHKLHLVVVHALSAEKAIQDFFSIRNALYNFCRKPTVALQYRGDRLKRLLDQRWTGHLATVAVIVSSFEDITSVLELVSSARTYGAEVRMKAVGLLREVSDESFLFICHIIHRVLLLLNPANIILQGEDTDLLTWMKLVSSAAECVCNLRSEDEFCILCDTVTASTKDTPVSAKRRQLVNKNLTEYVVEETTGANMIDKVELRSLYFSALDHILGEIEVRFSERNSKFAAALSALDPENETFLDVKSIKPIMDLTNSTIVETECIVAKQYISRIKEDSPSPSGGGPLMISILARLRPHLNVRWQTRCSEWKWFHMLTVQNKGNSFRTAYSVGSVPVVEFVYVIHANSEDPSERDGIEWCVNASLALRFIVASATNFAI</sequence>
<feature type="region of interest" description="Disordered" evidence="1">
    <location>
        <begin position="18"/>
        <end position="37"/>
    </location>
</feature>
<dbReference type="EMBL" id="SOYY01000004">
    <property type="protein sequence ID" value="KAA0722709.1"/>
    <property type="molecule type" value="Genomic_DNA"/>
</dbReference>
<dbReference type="AlphaFoldDB" id="A0A5A9PNX3"/>
<gene>
    <name evidence="2" type="ORF">E1301_Tti015466</name>
</gene>
<keyword evidence="3" id="KW-1185">Reference proteome</keyword>
<proteinExistence type="predicted"/>
<feature type="compositionally biased region" description="Basic and acidic residues" evidence="1">
    <location>
        <begin position="27"/>
        <end position="37"/>
    </location>
</feature>
<evidence type="ECO:0000313" key="3">
    <source>
        <dbReference type="Proteomes" id="UP000324632"/>
    </source>
</evidence>
<evidence type="ECO:0000313" key="2">
    <source>
        <dbReference type="EMBL" id="KAA0722709.1"/>
    </source>
</evidence>
<evidence type="ECO:0000256" key="1">
    <source>
        <dbReference type="SAM" id="MobiDB-lite"/>
    </source>
</evidence>
<dbReference type="PANTHER" id="PTHR46289">
    <property type="entry name" value="52 KDA REPRESSOR OF THE INHIBITOR OF THE PROTEIN KINASE-LIKE PROTEIN-RELATED"/>
    <property type="match status" value="1"/>
</dbReference>
<organism evidence="2 3">
    <name type="scientific">Triplophysa tibetana</name>
    <dbReference type="NCBI Taxonomy" id="1572043"/>
    <lineage>
        <taxon>Eukaryota</taxon>
        <taxon>Metazoa</taxon>
        <taxon>Chordata</taxon>
        <taxon>Craniata</taxon>
        <taxon>Vertebrata</taxon>
        <taxon>Euteleostomi</taxon>
        <taxon>Actinopterygii</taxon>
        <taxon>Neopterygii</taxon>
        <taxon>Teleostei</taxon>
        <taxon>Ostariophysi</taxon>
        <taxon>Cypriniformes</taxon>
        <taxon>Nemacheilidae</taxon>
        <taxon>Triplophysa</taxon>
    </lineage>
</organism>
<protein>
    <submittedName>
        <fullName evidence="2">Uncharacterized protein</fullName>
    </submittedName>
</protein>
<accession>A0A5A9PNX3</accession>
<dbReference type="Proteomes" id="UP000324632">
    <property type="component" value="Chromosome 4"/>
</dbReference>
<dbReference type="PANTHER" id="PTHR46289:SF19">
    <property type="entry name" value="ZINC FINGER MYM-TYPE CONTAINING 1"/>
    <property type="match status" value="1"/>
</dbReference>
<name>A0A5A9PNX3_9TELE</name>